<feature type="transmembrane region" description="Helical" evidence="5">
    <location>
        <begin position="201"/>
        <end position="227"/>
    </location>
</feature>
<keyword evidence="2 5" id="KW-0812">Transmembrane</keyword>
<reference evidence="9" key="3">
    <citation type="submission" date="2021-06" db="EMBL/GenBank/DDBJ databases">
        <title>Genomic Description and Analysis of Intracellular Bacteria, Candidatus Berkiella cookevillensis and Candidatus Berkiella aquae.</title>
        <authorList>
            <person name="Kidane D.T."/>
            <person name="Mehari Y.T."/>
            <person name="Rice F.C."/>
            <person name="Arivett B.A."/>
            <person name="Farone A.L."/>
            <person name="Berk S.G."/>
            <person name="Farone M.B."/>
        </authorList>
    </citation>
    <scope>NUCLEOTIDE SEQUENCE</scope>
    <source>
        <strain evidence="9">HT99</strain>
    </source>
</reference>
<evidence type="ECO:0000313" key="9">
    <source>
        <dbReference type="EMBL" id="MCS5710504.1"/>
    </source>
</evidence>
<evidence type="ECO:0000256" key="1">
    <source>
        <dbReference type="ARBA" id="ARBA00004127"/>
    </source>
</evidence>
<sequence length="478" mass="51947">MEDLWVIMPEIVLASMACIGLILDLFLSKKNRVITYLYSQLTLVVTAVACWHFTVYGSTTTAFSGQFVADPFAQISKLVILIMMFLIFTYSRAYTRDRNIAFGEFHSLSLFCTLGMMFLVSANSLLMIYLGLELLSLPLYALVAMQKDSRNAVEAGMKYFILGALASGLMLYGMSLLFGLSGSIQLNDIATWVHGAQGGQLQVSLFALIFIIVGVAFKLGAVPFHMWVPDVYQGAPTSVTLMVGSAPKVAAFGMAYRLLHDALPGLSAEWTQILMVLAVLSLAIGNILAIAQSNIKRLFAYSTIAHVGFLFLGLLVAPIVGYGPAMYYIVTYALVAAAGFGILLMLSQGYEAERLEDLKGLASKNPWLAFMMLLVAFSLAGVPPTVGFYAKFMVLNALVDAGMTWLAALAVVFSVIGAYYYLKIVRVMYFEQPENAIAPVASVDMRIILSVNGLAILGFGLFPAPLFMICQNIFSSGL</sequence>
<feature type="transmembrane region" description="Helical" evidence="5">
    <location>
        <begin position="402"/>
        <end position="422"/>
    </location>
</feature>
<feature type="domain" description="NADH:quinone oxidoreductase/Mrp antiporter transmembrane" evidence="7">
    <location>
        <begin position="122"/>
        <end position="416"/>
    </location>
</feature>
<dbReference type="EC" id="7.1.1.-" evidence="5"/>
<evidence type="ECO:0000259" key="7">
    <source>
        <dbReference type="Pfam" id="PF00361"/>
    </source>
</evidence>
<dbReference type="GO" id="GO:0042773">
    <property type="term" value="P:ATP synthesis coupled electron transport"/>
    <property type="evidence" value="ECO:0007669"/>
    <property type="project" value="InterPro"/>
</dbReference>
<comment type="similarity">
    <text evidence="5">Belongs to the complex I subunit 2 family.</text>
</comment>
<keyword evidence="3 5" id="KW-1133">Transmembrane helix</keyword>
<comment type="function">
    <text evidence="5">NDH-1 shuttles electrons from NADH, via FMN and iron-sulfur (Fe-S) centers, to quinones in the respiratory chain. The immediate electron acceptor for the enzyme in this species is believed to be ubiquinone. Couples the redox reaction to proton translocation (for every two electrons transferred, four hydrogen ions are translocated across the cytoplasmic membrane), and thus conserves the redox energy in a proton gradient.</text>
</comment>
<feature type="transmembrane region" description="Helical" evidence="5">
    <location>
        <begin position="270"/>
        <end position="291"/>
    </location>
</feature>
<organism evidence="8">
    <name type="scientific">Candidatus Berkiella aquae</name>
    <dbReference type="NCBI Taxonomy" id="295108"/>
    <lineage>
        <taxon>Bacteria</taxon>
        <taxon>Pseudomonadati</taxon>
        <taxon>Pseudomonadota</taxon>
        <taxon>Gammaproteobacteria</taxon>
        <taxon>Candidatus Berkiellales</taxon>
        <taxon>Candidatus Berkiellaceae</taxon>
        <taxon>Candidatus Berkiella</taxon>
    </lineage>
</organism>
<feature type="transmembrane region" description="Helical" evidence="5">
    <location>
        <begin position="367"/>
        <end position="390"/>
    </location>
</feature>
<dbReference type="PATRIC" id="fig|1590043.3.peg.1006"/>
<name>A0A0Q9YM28_9GAMM</name>
<reference evidence="9" key="2">
    <citation type="journal article" date="2016" name="Genome Announc.">
        <title>Draft Genome Sequences of Two Novel Amoeba-Resistant Intranuclear Bacteria, 'Candidatus Berkiella cookevillensis' and 'Candidatus Berkiella aquae'.</title>
        <authorList>
            <person name="Mehari Y.T."/>
            <person name="Arivett B.A."/>
            <person name="Farone A.L."/>
            <person name="Gunderson J.H."/>
            <person name="Farone M.B."/>
        </authorList>
    </citation>
    <scope>NUCLEOTIDE SEQUENCE</scope>
    <source>
        <strain evidence="9">HT99</strain>
    </source>
</reference>
<comment type="subunit">
    <text evidence="5">NDH-1 is composed of 14 different subunits. Subunits NuoA, H, J, K, L, M, N constitute the membrane sector of the complex.</text>
</comment>
<evidence type="ECO:0000256" key="3">
    <source>
        <dbReference type="ARBA" id="ARBA00022989"/>
    </source>
</evidence>
<evidence type="ECO:0000313" key="8">
    <source>
        <dbReference type="EMBL" id="KRG21805.1"/>
    </source>
</evidence>
<dbReference type="Proteomes" id="UP000051497">
    <property type="component" value="Unassembled WGS sequence"/>
</dbReference>
<dbReference type="PRINTS" id="PR01434">
    <property type="entry name" value="NADHDHGNASE5"/>
</dbReference>
<feature type="transmembrane region" description="Helical" evidence="5">
    <location>
        <begin position="326"/>
        <end position="346"/>
    </location>
</feature>
<dbReference type="EMBL" id="LKAJ02000001">
    <property type="protein sequence ID" value="MCS5710504.1"/>
    <property type="molecule type" value="Genomic_DNA"/>
</dbReference>
<dbReference type="NCBIfam" id="NF004442">
    <property type="entry name" value="PRK05777.1-5"/>
    <property type="match status" value="1"/>
</dbReference>
<feature type="transmembrane region" description="Helical" evidence="5">
    <location>
        <begin position="34"/>
        <end position="54"/>
    </location>
</feature>
<proteinExistence type="inferred from homology"/>
<feature type="transmembrane region" description="Helical" evidence="5">
    <location>
        <begin position="454"/>
        <end position="474"/>
    </location>
</feature>
<dbReference type="GO" id="GO:0048038">
    <property type="term" value="F:quinone binding"/>
    <property type="evidence" value="ECO:0007669"/>
    <property type="project" value="UniProtKB-KW"/>
</dbReference>
<feature type="transmembrane region" description="Helical" evidence="5">
    <location>
        <begin position="6"/>
        <end position="27"/>
    </location>
</feature>
<keyword evidence="10" id="KW-1185">Reference proteome</keyword>
<dbReference type="RefSeq" id="WP_200957103.1">
    <property type="nucleotide sequence ID" value="NZ_LKAJ02000001.1"/>
</dbReference>
<dbReference type="PANTHER" id="PTHR22773">
    <property type="entry name" value="NADH DEHYDROGENASE"/>
    <property type="match status" value="1"/>
</dbReference>
<dbReference type="GO" id="GO:0012505">
    <property type="term" value="C:endomembrane system"/>
    <property type="evidence" value="ECO:0007669"/>
    <property type="project" value="UniProtKB-SubCell"/>
</dbReference>
<feature type="transmembrane region" description="Helical" evidence="5">
    <location>
        <begin position="298"/>
        <end position="320"/>
    </location>
</feature>
<dbReference type="Pfam" id="PF00361">
    <property type="entry name" value="Proton_antipo_M"/>
    <property type="match status" value="1"/>
</dbReference>
<evidence type="ECO:0000313" key="10">
    <source>
        <dbReference type="Proteomes" id="UP000051497"/>
    </source>
</evidence>
<feature type="transmembrane region" description="Helical" evidence="5">
    <location>
        <begin position="157"/>
        <end position="181"/>
    </location>
</feature>
<reference evidence="8" key="1">
    <citation type="submission" date="2015-09" db="EMBL/GenBank/DDBJ databases">
        <title>Draft Genome Sequences of Two Novel Amoeba-resistant Intranuclear Bacteria, Candidatus Berkiella cookevillensis and Candidatus Berkiella aquae.</title>
        <authorList>
            <person name="Mehari Y.T."/>
            <person name="Arivett B.A."/>
            <person name="Farone A.L."/>
            <person name="Gunderson J.H."/>
            <person name="Farone M.B."/>
        </authorList>
    </citation>
    <scope>NUCLEOTIDE SEQUENCE [LARGE SCALE GENOMIC DNA]</scope>
    <source>
        <strain evidence="8">HT99</strain>
    </source>
</reference>
<keyword evidence="8" id="KW-0560">Oxidoreductase</keyword>
<dbReference type="NCBIfam" id="TIGR01770">
    <property type="entry name" value="NDH_I_N"/>
    <property type="match status" value="1"/>
</dbReference>
<keyword evidence="5" id="KW-0520">NAD</keyword>
<dbReference type="InterPro" id="IPR010096">
    <property type="entry name" value="NADH-Q_OxRdtase_suN/2"/>
</dbReference>
<comment type="caution">
    <text evidence="8">The sequence shown here is derived from an EMBL/GenBank/DDBJ whole genome shotgun (WGS) entry which is preliminary data.</text>
</comment>
<dbReference type="AlphaFoldDB" id="A0A0Q9YM28"/>
<dbReference type="GO" id="GO:0050136">
    <property type="term" value="F:NADH dehydrogenase (quinone) (non-electrogenic) activity"/>
    <property type="evidence" value="ECO:0007669"/>
    <property type="project" value="UniProtKB-UniRule"/>
</dbReference>
<keyword evidence="5" id="KW-0830">Ubiquinone</keyword>
<keyword evidence="5" id="KW-1003">Cell membrane</keyword>
<dbReference type="HAMAP" id="MF_00445">
    <property type="entry name" value="NDH1_NuoN_1"/>
    <property type="match status" value="1"/>
</dbReference>
<dbReference type="GO" id="GO:0008137">
    <property type="term" value="F:NADH dehydrogenase (ubiquinone) activity"/>
    <property type="evidence" value="ECO:0007669"/>
    <property type="project" value="InterPro"/>
</dbReference>
<comment type="subcellular location">
    <subcellularLocation>
        <location evidence="5">Cell membrane</location>
        <topology evidence="5">Multi-pass membrane protein</topology>
    </subcellularLocation>
    <subcellularLocation>
        <location evidence="1">Endomembrane system</location>
        <topology evidence="1">Multi-pass membrane protein</topology>
    </subcellularLocation>
    <subcellularLocation>
        <location evidence="6">Membrane</location>
        <topology evidence="6">Multi-pass membrane protein</topology>
    </subcellularLocation>
</comment>
<dbReference type="InterPro" id="IPR001750">
    <property type="entry name" value="ND/Mrp_TM"/>
</dbReference>
<evidence type="ECO:0000256" key="2">
    <source>
        <dbReference type="ARBA" id="ARBA00022692"/>
    </source>
</evidence>
<keyword evidence="5" id="KW-0813">Transport</keyword>
<comment type="catalytic activity">
    <reaction evidence="5">
        <text>a quinone + NADH + 5 H(+)(in) = a quinol + NAD(+) + 4 H(+)(out)</text>
        <dbReference type="Rhea" id="RHEA:57888"/>
        <dbReference type="ChEBI" id="CHEBI:15378"/>
        <dbReference type="ChEBI" id="CHEBI:24646"/>
        <dbReference type="ChEBI" id="CHEBI:57540"/>
        <dbReference type="ChEBI" id="CHEBI:57945"/>
        <dbReference type="ChEBI" id="CHEBI:132124"/>
    </reaction>
</comment>
<gene>
    <name evidence="5 8" type="primary">nuoN</name>
    <name evidence="9" type="ORF">HT99x_003610</name>
    <name evidence="8" type="ORF">HT99x_00997</name>
</gene>
<dbReference type="EMBL" id="LKAJ01000003">
    <property type="protein sequence ID" value="KRG21805.1"/>
    <property type="molecule type" value="Genomic_DNA"/>
</dbReference>
<keyword evidence="4 5" id="KW-0472">Membrane</keyword>
<keyword evidence="5" id="KW-0874">Quinone</keyword>
<dbReference type="STRING" id="295108.HT99x_00997"/>
<evidence type="ECO:0000256" key="6">
    <source>
        <dbReference type="RuleBase" id="RU000320"/>
    </source>
</evidence>
<feature type="transmembrane region" description="Helical" evidence="5">
    <location>
        <begin position="74"/>
        <end position="93"/>
    </location>
</feature>
<evidence type="ECO:0000256" key="5">
    <source>
        <dbReference type="HAMAP-Rule" id="MF_00445"/>
    </source>
</evidence>
<accession>A0A0Q9YM28</accession>
<keyword evidence="5" id="KW-1278">Translocase</keyword>
<dbReference type="GO" id="GO:0005886">
    <property type="term" value="C:plasma membrane"/>
    <property type="evidence" value="ECO:0007669"/>
    <property type="project" value="UniProtKB-SubCell"/>
</dbReference>
<protein>
    <recommendedName>
        <fullName evidence="5">NADH-quinone oxidoreductase subunit N</fullName>
        <ecNumber evidence="5">7.1.1.-</ecNumber>
    </recommendedName>
    <alternativeName>
        <fullName evidence="5">NADH dehydrogenase I subunit N</fullName>
    </alternativeName>
    <alternativeName>
        <fullName evidence="5">NDH-1 subunit N</fullName>
    </alternativeName>
</protein>
<evidence type="ECO:0000256" key="4">
    <source>
        <dbReference type="ARBA" id="ARBA00023136"/>
    </source>
</evidence>